<name>L1KUZ4_9ACTN</name>
<dbReference type="InterPro" id="IPR011051">
    <property type="entry name" value="RmlC_Cupin_sf"/>
</dbReference>
<gene>
    <name evidence="1" type="ORF">STRIP9103_04433</name>
</gene>
<accession>L1KUZ4</accession>
<reference evidence="1 2" key="1">
    <citation type="submission" date="2012-11" db="EMBL/GenBank/DDBJ databases">
        <authorList>
            <person name="Huguet-Tapia J.C."/>
            <person name="Durkin A.S."/>
            <person name="Pettis G.S."/>
            <person name="Badger J.H."/>
        </authorList>
    </citation>
    <scope>NUCLEOTIDE SEQUENCE [LARGE SCALE GENOMIC DNA]</scope>
    <source>
        <strain evidence="1 2">91-03</strain>
    </source>
</reference>
<evidence type="ECO:0000313" key="2">
    <source>
        <dbReference type="Proteomes" id="UP000010411"/>
    </source>
</evidence>
<dbReference type="PATRIC" id="fig|698759.3.peg.4888"/>
<dbReference type="AlphaFoldDB" id="L1KUZ4"/>
<dbReference type="Proteomes" id="UP000010411">
    <property type="component" value="Unassembled WGS sequence"/>
</dbReference>
<organism evidence="1 2">
    <name type="scientific">Streptomyces ipomoeae 91-03</name>
    <dbReference type="NCBI Taxonomy" id="698759"/>
    <lineage>
        <taxon>Bacteria</taxon>
        <taxon>Bacillati</taxon>
        <taxon>Actinomycetota</taxon>
        <taxon>Actinomycetes</taxon>
        <taxon>Kitasatosporales</taxon>
        <taxon>Streptomycetaceae</taxon>
        <taxon>Streptomyces</taxon>
    </lineage>
</organism>
<proteinExistence type="predicted"/>
<dbReference type="EMBL" id="AEJC01000370">
    <property type="protein sequence ID" value="EKX64457.1"/>
    <property type="molecule type" value="Genomic_DNA"/>
</dbReference>
<sequence>MYVGNAGKDAALDRGWLLGHFKAVGDPRHSDAVEIKWGVHPRGDRRAQWVRGEERTALQVLISGRFRVDFPGRSVVLERQGDYVVWGRGVDHSWVAEEESVVLTVRWPSVPGYAVPAEDQPDVSTM</sequence>
<comment type="caution">
    <text evidence="1">The sequence shown here is derived from an EMBL/GenBank/DDBJ whole genome shotgun (WGS) entry which is preliminary data.</text>
</comment>
<dbReference type="Gene3D" id="2.60.120.10">
    <property type="entry name" value="Jelly Rolls"/>
    <property type="match status" value="1"/>
</dbReference>
<evidence type="ECO:0008006" key="3">
    <source>
        <dbReference type="Google" id="ProtNLM"/>
    </source>
</evidence>
<keyword evidence="2" id="KW-1185">Reference proteome</keyword>
<evidence type="ECO:0000313" key="1">
    <source>
        <dbReference type="EMBL" id="EKX64457.1"/>
    </source>
</evidence>
<dbReference type="SUPFAM" id="SSF51182">
    <property type="entry name" value="RmlC-like cupins"/>
    <property type="match status" value="1"/>
</dbReference>
<dbReference type="InterPro" id="IPR014710">
    <property type="entry name" value="RmlC-like_jellyroll"/>
</dbReference>
<protein>
    <recommendedName>
        <fullName evidence="3">Signal peptidase I</fullName>
    </recommendedName>
</protein>